<evidence type="ECO:0000259" key="8">
    <source>
        <dbReference type="Pfam" id="PF00884"/>
    </source>
</evidence>
<feature type="chain" id="PRO_5035427713" description="Sulfatase N-terminal domain-containing protein" evidence="7">
    <location>
        <begin position="17"/>
        <end position="498"/>
    </location>
</feature>
<reference evidence="9" key="1">
    <citation type="submission" date="2021-12" db="EMBL/GenBank/DDBJ databases">
        <authorList>
            <person name="Martin H S."/>
        </authorList>
    </citation>
    <scope>NUCLEOTIDE SEQUENCE</scope>
</reference>
<dbReference type="Gene3D" id="3.40.720.10">
    <property type="entry name" value="Alkaline Phosphatase, subunit A"/>
    <property type="match status" value="1"/>
</dbReference>
<dbReference type="Proteomes" id="UP000838878">
    <property type="component" value="Chromosome 1"/>
</dbReference>
<feature type="signal peptide" evidence="7">
    <location>
        <begin position="1"/>
        <end position="16"/>
    </location>
</feature>
<sequence>MLSYLLFMLYLQVAVCEIIKPNFVVILTDDQDVVLGGMSPMKNVQRFIGNEGTTFKNSFVTSPICCPSRASFLTGLHVHNHMTWNNSINGGCYSRTWRKLESQTFASALKDAGYNTFYAGKYLNQYGVHASGGPEQIPQGWNEWHGLVGNSVYYNYTISNNGVPTRSTDLYLTDIIRDLSLNFIENQTESKPFLMMLAPPAPHQPFTPAPRHQGAFSNVTAVRHPNFNVAAKDKHWLLTMPPTPLPETMMSELDRVYRSRWESLLAVDEMVADVVDALDSNSVLQDTYIIYTSDNGYHIGQFSQVYDKRQPYETDIKVPLIIRGPTIKKNVTDDQPILNIDLAPTIMTLAGLTPPLSMDGRAIQFDEKQEIERNMLIEYYGEARDGSVDPNCPWKYDSDNLAQCYPEYDCKCQDAKNNTFACLRHISKRFNIKYCDFSDSEDFTEMYDIDNDQYELTNIYEEALPSVRHWYRLMLAQMLTCKGYKNCDKPLEYPKVYG</sequence>
<evidence type="ECO:0000313" key="9">
    <source>
        <dbReference type="EMBL" id="CAH0713684.1"/>
    </source>
</evidence>
<dbReference type="AlphaFoldDB" id="A0A8J9Y143"/>
<dbReference type="InterPro" id="IPR017850">
    <property type="entry name" value="Alkaline_phosphatase_core_sf"/>
</dbReference>
<dbReference type="PANTHER" id="PTHR43108:SF8">
    <property type="entry name" value="SD21168P"/>
    <property type="match status" value="1"/>
</dbReference>
<dbReference type="PANTHER" id="PTHR43108">
    <property type="entry name" value="N-ACETYLGLUCOSAMINE-6-SULFATASE FAMILY MEMBER"/>
    <property type="match status" value="1"/>
</dbReference>
<keyword evidence="4" id="KW-0378">Hydrolase</keyword>
<protein>
    <recommendedName>
        <fullName evidence="8">Sulfatase N-terminal domain-containing protein</fullName>
    </recommendedName>
</protein>
<keyword evidence="5" id="KW-0325">Glycoprotein</keyword>
<dbReference type="OrthoDB" id="96314at2759"/>
<gene>
    <name evidence="9" type="ORF">BINO364_LOCUS816</name>
</gene>
<feature type="domain" description="Sulfatase N-terminal" evidence="8">
    <location>
        <begin position="21"/>
        <end position="351"/>
    </location>
</feature>
<dbReference type="InterPro" id="IPR024607">
    <property type="entry name" value="Sulfatase_CS"/>
</dbReference>
<evidence type="ECO:0000256" key="6">
    <source>
        <dbReference type="PIRSR" id="PIRSR036666-50"/>
    </source>
</evidence>
<evidence type="ECO:0000256" key="7">
    <source>
        <dbReference type="SAM" id="SignalP"/>
    </source>
</evidence>
<feature type="modified residue" description="3-oxoalanine (Cys)" evidence="6">
    <location>
        <position position="65"/>
    </location>
</feature>
<dbReference type="GO" id="GO:0008449">
    <property type="term" value="F:N-acetylglucosamine-6-sulfatase activity"/>
    <property type="evidence" value="ECO:0007669"/>
    <property type="project" value="InterPro"/>
</dbReference>
<name>A0A8J9Y143_9NEOP</name>
<dbReference type="GO" id="GO:0005539">
    <property type="term" value="F:glycosaminoglycan binding"/>
    <property type="evidence" value="ECO:0007669"/>
    <property type="project" value="TreeGrafter"/>
</dbReference>
<evidence type="ECO:0000256" key="5">
    <source>
        <dbReference type="ARBA" id="ARBA00023180"/>
    </source>
</evidence>
<dbReference type="PROSITE" id="PS00149">
    <property type="entry name" value="SULFATASE_2"/>
    <property type="match status" value="1"/>
</dbReference>
<evidence type="ECO:0000313" key="10">
    <source>
        <dbReference type="Proteomes" id="UP000838878"/>
    </source>
</evidence>
<dbReference type="SUPFAM" id="SSF53649">
    <property type="entry name" value="Alkaline phosphatase-like"/>
    <property type="match status" value="1"/>
</dbReference>
<dbReference type="GO" id="GO:0030203">
    <property type="term" value="P:glycosaminoglycan metabolic process"/>
    <property type="evidence" value="ECO:0007669"/>
    <property type="project" value="InterPro"/>
</dbReference>
<comment type="PTM">
    <text evidence="6">The conversion to 3-oxoalanine (also known as C-formylglycine, FGly), of a serine or cysteine residue in prokaryotes and of a cysteine residue in eukaryotes, is critical for catalytic activity.</text>
</comment>
<accession>A0A8J9Y143</accession>
<dbReference type="Pfam" id="PF00884">
    <property type="entry name" value="Sulfatase"/>
    <property type="match status" value="1"/>
</dbReference>
<proteinExistence type="inferred from homology"/>
<comment type="similarity">
    <text evidence="2">Belongs to the sulfatase family.</text>
</comment>
<evidence type="ECO:0000256" key="1">
    <source>
        <dbReference type="ARBA" id="ARBA00001913"/>
    </source>
</evidence>
<keyword evidence="3 7" id="KW-0732">Signal</keyword>
<dbReference type="PIRSF" id="PIRSF036666">
    <property type="entry name" value="G6S"/>
    <property type="match status" value="1"/>
</dbReference>
<dbReference type="EMBL" id="OV170221">
    <property type="protein sequence ID" value="CAH0713684.1"/>
    <property type="molecule type" value="Genomic_DNA"/>
</dbReference>
<keyword evidence="10" id="KW-1185">Reference proteome</keyword>
<dbReference type="PROSITE" id="PS00523">
    <property type="entry name" value="SULFATASE_1"/>
    <property type="match status" value="1"/>
</dbReference>
<evidence type="ECO:0000256" key="4">
    <source>
        <dbReference type="ARBA" id="ARBA00022801"/>
    </source>
</evidence>
<dbReference type="CDD" id="cd16147">
    <property type="entry name" value="G6S"/>
    <property type="match status" value="1"/>
</dbReference>
<evidence type="ECO:0000256" key="2">
    <source>
        <dbReference type="ARBA" id="ARBA00008779"/>
    </source>
</evidence>
<feature type="non-terminal residue" evidence="9">
    <location>
        <position position="498"/>
    </location>
</feature>
<organism evidence="9 10">
    <name type="scientific">Brenthis ino</name>
    <name type="common">lesser marbled fritillary</name>
    <dbReference type="NCBI Taxonomy" id="405034"/>
    <lineage>
        <taxon>Eukaryota</taxon>
        <taxon>Metazoa</taxon>
        <taxon>Ecdysozoa</taxon>
        <taxon>Arthropoda</taxon>
        <taxon>Hexapoda</taxon>
        <taxon>Insecta</taxon>
        <taxon>Pterygota</taxon>
        <taxon>Neoptera</taxon>
        <taxon>Endopterygota</taxon>
        <taxon>Lepidoptera</taxon>
        <taxon>Glossata</taxon>
        <taxon>Ditrysia</taxon>
        <taxon>Papilionoidea</taxon>
        <taxon>Nymphalidae</taxon>
        <taxon>Heliconiinae</taxon>
        <taxon>Argynnini</taxon>
        <taxon>Brenthis</taxon>
    </lineage>
</organism>
<dbReference type="InterPro" id="IPR000917">
    <property type="entry name" value="Sulfatase_N"/>
</dbReference>
<evidence type="ECO:0000256" key="3">
    <source>
        <dbReference type="ARBA" id="ARBA00022729"/>
    </source>
</evidence>
<comment type="cofactor">
    <cofactor evidence="1">
        <name>Ca(2+)</name>
        <dbReference type="ChEBI" id="CHEBI:29108"/>
    </cofactor>
</comment>
<dbReference type="InterPro" id="IPR012251">
    <property type="entry name" value="GlcNAc_6-SO4ase"/>
</dbReference>